<sequence length="102" mass="11623">MQLFPFFLIITLLGELIISNVLFVVSGMERSSIPETTTVVVSGMEQSGFPETNSTSFSLFREWSRADFPKQLISLDFYIEIIFSPKSIIISIFLGRSPRRPR</sequence>
<dbReference type="EMBL" id="JSZA02000057">
    <property type="protein sequence ID" value="TGO02939.1"/>
    <property type="molecule type" value="Genomic_DNA"/>
</dbReference>
<accession>A0A4E0QNR5</accession>
<keyword evidence="1" id="KW-1133">Transmembrane helix</keyword>
<proteinExistence type="predicted"/>
<evidence type="ECO:0000256" key="1">
    <source>
        <dbReference type="SAM" id="Phobius"/>
    </source>
</evidence>
<evidence type="ECO:0000313" key="2">
    <source>
        <dbReference type="EMBL" id="TGO02939.1"/>
    </source>
</evidence>
<gene>
    <name evidence="2" type="ORF">PN36_15825</name>
</gene>
<name>A0A4E0QNR5_9GAMM</name>
<feature type="transmembrane region" description="Helical" evidence="1">
    <location>
        <begin position="6"/>
        <end position="25"/>
    </location>
</feature>
<comment type="caution">
    <text evidence="2">The sequence shown here is derived from an EMBL/GenBank/DDBJ whole genome shotgun (WGS) entry which is preliminary data.</text>
</comment>
<keyword evidence="1" id="KW-0472">Membrane</keyword>
<dbReference type="Proteomes" id="UP000030428">
    <property type="component" value="Unassembled WGS sequence"/>
</dbReference>
<dbReference type="AlphaFoldDB" id="A0A4E0QNR5"/>
<keyword evidence="3" id="KW-1185">Reference proteome</keyword>
<organism evidence="2 3">
    <name type="scientific">Candidatus Thiomargarita nelsonii</name>
    <dbReference type="NCBI Taxonomy" id="1003181"/>
    <lineage>
        <taxon>Bacteria</taxon>
        <taxon>Pseudomonadati</taxon>
        <taxon>Pseudomonadota</taxon>
        <taxon>Gammaproteobacteria</taxon>
        <taxon>Thiotrichales</taxon>
        <taxon>Thiotrichaceae</taxon>
        <taxon>Thiomargarita</taxon>
    </lineage>
</organism>
<protein>
    <submittedName>
        <fullName evidence="2">Uncharacterized protein</fullName>
    </submittedName>
</protein>
<evidence type="ECO:0000313" key="3">
    <source>
        <dbReference type="Proteomes" id="UP000030428"/>
    </source>
</evidence>
<keyword evidence="1" id="KW-0812">Transmembrane</keyword>
<reference evidence="2 3" key="1">
    <citation type="journal article" date="2016" name="Front. Microbiol.">
        <title>Single-Cell (Meta-)Genomics of a Dimorphic Candidatus Thiomargarita nelsonii Reveals Genomic Plasticity.</title>
        <authorList>
            <person name="Flood B.E."/>
            <person name="Fliss P."/>
            <person name="Jones D.S."/>
            <person name="Dick G.J."/>
            <person name="Jain S."/>
            <person name="Kaster A.K."/>
            <person name="Winkel M."/>
            <person name="Mussmann M."/>
            <person name="Bailey J."/>
        </authorList>
    </citation>
    <scope>NUCLEOTIDE SEQUENCE [LARGE SCALE GENOMIC DNA]</scope>
    <source>
        <strain evidence="2">Hydrate Ridge</strain>
    </source>
</reference>